<sequence>MALLIILSLSGCGQKGPLHHPAGQSSQPSAENAES</sequence>
<feature type="compositionally biased region" description="Polar residues" evidence="7">
    <location>
        <begin position="23"/>
        <end position="35"/>
    </location>
</feature>
<keyword evidence="6 8" id="KW-0449">Lipoprotein</keyword>
<protein>
    <submittedName>
        <fullName evidence="8">Lipoprotein</fullName>
    </submittedName>
</protein>
<comment type="subcellular location">
    <subcellularLocation>
        <location evidence="1">Cell outer membrane</location>
        <topology evidence="1">Lipid-anchor</topology>
    </subcellularLocation>
</comment>
<gene>
    <name evidence="8" type="ORF">JAZ04_16315</name>
</gene>
<evidence type="ECO:0000256" key="3">
    <source>
        <dbReference type="ARBA" id="ARBA00023136"/>
    </source>
</evidence>
<evidence type="ECO:0000313" key="8">
    <source>
        <dbReference type="EMBL" id="MCG7940399.1"/>
    </source>
</evidence>
<evidence type="ECO:0000256" key="4">
    <source>
        <dbReference type="ARBA" id="ARBA00023139"/>
    </source>
</evidence>
<keyword evidence="4" id="KW-0564">Palmitate</keyword>
<feature type="region of interest" description="Disordered" evidence="7">
    <location>
        <begin position="12"/>
        <end position="35"/>
    </location>
</feature>
<dbReference type="EMBL" id="JAEPDI010000013">
    <property type="protein sequence ID" value="MCG7940399.1"/>
    <property type="molecule type" value="Genomic_DNA"/>
</dbReference>
<dbReference type="NCBIfam" id="NF047847">
    <property type="entry name" value="SS_mature_LptM"/>
    <property type="match status" value="1"/>
</dbReference>
<keyword evidence="2" id="KW-0732">Signal</keyword>
<dbReference type="Pfam" id="PF13627">
    <property type="entry name" value="LptM_cons"/>
    <property type="match status" value="1"/>
</dbReference>
<comment type="caution">
    <text evidence="8">The sequence shown here is derived from an EMBL/GenBank/DDBJ whole genome shotgun (WGS) entry which is preliminary data.</text>
</comment>
<reference evidence="8" key="1">
    <citation type="journal article" date="2021" name="Proc. Natl. Acad. Sci. U.S.A.">
        <title>Global biogeography of chemosynthetic symbionts reveals both localized and globally distributed symbiont groups. .</title>
        <authorList>
            <person name="Osvatic J.T."/>
            <person name="Wilkins L.G.E."/>
            <person name="Leibrecht L."/>
            <person name="Leray M."/>
            <person name="Zauner S."/>
            <person name="Polzin J."/>
            <person name="Camacho Y."/>
            <person name="Gros O."/>
            <person name="van Gils J.A."/>
            <person name="Eisen J.A."/>
            <person name="Petersen J.M."/>
            <person name="Yuen B."/>
        </authorList>
    </citation>
    <scope>NUCLEOTIDE SEQUENCE</scope>
    <source>
        <strain evidence="8">MAGL173</strain>
    </source>
</reference>
<keyword evidence="3" id="KW-0472">Membrane</keyword>
<dbReference type="Proteomes" id="UP000886687">
    <property type="component" value="Unassembled WGS sequence"/>
</dbReference>
<evidence type="ECO:0000256" key="5">
    <source>
        <dbReference type="ARBA" id="ARBA00023237"/>
    </source>
</evidence>
<evidence type="ECO:0000313" key="9">
    <source>
        <dbReference type="Proteomes" id="UP000886687"/>
    </source>
</evidence>
<dbReference type="GO" id="GO:0009279">
    <property type="term" value="C:cell outer membrane"/>
    <property type="evidence" value="ECO:0007669"/>
    <property type="project" value="UniProtKB-SubCell"/>
</dbReference>
<dbReference type="InterPro" id="IPR032831">
    <property type="entry name" value="LptM_cons"/>
</dbReference>
<evidence type="ECO:0000256" key="2">
    <source>
        <dbReference type="ARBA" id="ARBA00022729"/>
    </source>
</evidence>
<evidence type="ECO:0000256" key="1">
    <source>
        <dbReference type="ARBA" id="ARBA00004459"/>
    </source>
</evidence>
<proteinExistence type="predicted"/>
<dbReference type="AlphaFoldDB" id="A0A9E4N295"/>
<accession>A0A9E4N295</accession>
<keyword evidence="5" id="KW-0998">Cell outer membrane</keyword>
<evidence type="ECO:0000256" key="6">
    <source>
        <dbReference type="ARBA" id="ARBA00023288"/>
    </source>
</evidence>
<organism evidence="8 9">
    <name type="scientific">Candidatus Thiodiazotropha lotti</name>
    <dbReference type="NCBI Taxonomy" id="2792787"/>
    <lineage>
        <taxon>Bacteria</taxon>
        <taxon>Pseudomonadati</taxon>
        <taxon>Pseudomonadota</taxon>
        <taxon>Gammaproteobacteria</taxon>
        <taxon>Chromatiales</taxon>
        <taxon>Sedimenticolaceae</taxon>
        <taxon>Candidatus Thiodiazotropha</taxon>
    </lineage>
</organism>
<evidence type="ECO:0000256" key="7">
    <source>
        <dbReference type="SAM" id="MobiDB-lite"/>
    </source>
</evidence>
<name>A0A9E4N295_9GAMM</name>